<evidence type="ECO:0000313" key="3">
    <source>
        <dbReference type="Proteomes" id="UP000316270"/>
    </source>
</evidence>
<protein>
    <submittedName>
        <fullName evidence="2">Uncharacterized protein</fullName>
    </submittedName>
</protein>
<dbReference type="OrthoDB" id="62952at2759"/>
<dbReference type="PANTHER" id="PTHR42085">
    <property type="entry name" value="F-BOX DOMAIN-CONTAINING PROTEIN"/>
    <property type="match status" value="1"/>
</dbReference>
<evidence type="ECO:0000313" key="2">
    <source>
        <dbReference type="EMBL" id="QDS78058.1"/>
    </source>
</evidence>
<sequence>MTNDEDPPLSLILKPASIEPTPTHSAPKARPPSTFHRLLDLPPELRRMVYRFAVAKHNPIIALCSNSGFGLGPHEPHGAVVDVSLFATSKAIHIEAKEEFLMHNTIRLNDINVSKLRMTEGQRNTIREARHLIVLFQPDAHRNFYQDARVLQYECPRFQSLETFYLVMYHTVEPRPDVNTYRRIGEQLNEWANIWVRKQATIEWRDTSGSRGMDQMPNYIKEKEEFATYLSRLEKSFVKGQRPEWFQKQLW</sequence>
<feature type="region of interest" description="Disordered" evidence="1">
    <location>
        <begin position="1"/>
        <end position="35"/>
    </location>
</feature>
<dbReference type="InterPro" id="IPR038883">
    <property type="entry name" value="AN11006-like"/>
</dbReference>
<dbReference type="EMBL" id="CP042203">
    <property type="protein sequence ID" value="QDS78058.1"/>
    <property type="molecule type" value="Genomic_DNA"/>
</dbReference>
<accession>A0A517LQY2</accession>
<organism evidence="2 3">
    <name type="scientific">Venturia effusa</name>
    <dbReference type="NCBI Taxonomy" id="50376"/>
    <lineage>
        <taxon>Eukaryota</taxon>
        <taxon>Fungi</taxon>
        <taxon>Dikarya</taxon>
        <taxon>Ascomycota</taxon>
        <taxon>Pezizomycotina</taxon>
        <taxon>Dothideomycetes</taxon>
        <taxon>Pleosporomycetidae</taxon>
        <taxon>Venturiales</taxon>
        <taxon>Venturiaceae</taxon>
        <taxon>Venturia</taxon>
    </lineage>
</organism>
<dbReference type="PANTHER" id="PTHR42085:SF1">
    <property type="entry name" value="F-BOX DOMAIN-CONTAINING PROTEIN"/>
    <property type="match status" value="1"/>
</dbReference>
<proteinExistence type="predicted"/>
<dbReference type="AlphaFoldDB" id="A0A517LQY2"/>
<name>A0A517LQY2_9PEZI</name>
<gene>
    <name evidence="2" type="ORF">FKW77_003391</name>
</gene>
<evidence type="ECO:0000256" key="1">
    <source>
        <dbReference type="SAM" id="MobiDB-lite"/>
    </source>
</evidence>
<dbReference type="Proteomes" id="UP000316270">
    <property type="component" value="Chromosome 19"/>
</dbReference>
<keyword evidence="3" id="KW-1185">Reference proteome</keyword>
<reference evidence="2 3" key="1">
    <citation type="submission" date="2019-07" db="EMBL/GenBank/DDBJ databases">
        <title>Finished genome of Venturia effusa.</title>
        <authorList>
            <person name="Young C.A."/>
            <person name="Cox M.P."/>
            <person name="Ganley A.R.D."/>
            <person name="David W.J."/>
        </authorList>
    </citation>
    <scope>NUCLEOTIDE SEQUENCE [LARGE SCALE GENOMIC DNA]</scope>
    <source>
        <strain evidence="3">albino</strain>
    </source>
</reference>